<feature type="transmembrane region" description="Helical" evidence="10">
    <location>
        <begin position="503"/>
        <end position="521"/>
    </location>
</feature>
<reference evidence="12" key="1">
    <citation type="journal article" date="2020" name="Stud. Mycol.">
        <title>101 Dothideomycetes genomes: a test case for predicting lifestyles and emergence of pathogens.</title>
        <authorList>
            <person name="Haridas S."/>
            <person name="Albert R."/>
            <person name="Binder M."/>
            <person name="Bloem J."/>
            <person name="Labutti K."/>
            <person name="Salamov A."/>
            <person name="Andreopoulos B."/>
            <person name="Baker S."/>
            <person name="Barry K."/>
            <person name="Bills G."/>
            <person name="Bluhm B."/>
            <person name="Cannon C."/>
            <person name="Castanera R."/>
            <person name="Culley D."/>
            <person name="Daum C."/>
            <person name="Ezra D."/>
            <person name="Gonzalez J."/>
            <person name="Henrissat B."/>
            <person name="Kuo A."/>
            <person name="Liang C."/>
            <person name="Lipzen A."/>
            <person name="Lutzoni F."/>
            <person name="Magnuson J."/>
            <person name="Mondo S."/>
            <person name="Nolan M."/>
            <person name="Ohm R."/>
            <person name="Pangilinan J."/>
            <person name="Park H.-J."/>
            <person name="Ramirez L."/>
            <person name="Alfaro M."/>
            <person name="Sun H."/>
            <person name="Tritt A."/>
            <person name="Yoshinaga Y."/>
            <person name="Zwiers L.-H."/>
            <person name="Turgeon B."/>
            <person name="Goodwin S."/>
            <person name="Spatafora J."/>
            <person name="Crous P."/>
            <person name="Grigoriev I."/>
        </authorList>
    </citation>
    <scope>NUCLEOTIDE SEQUENCE</scope>
    <source>
        <strain evidence="12">CBS 269.34</strain>
    </source>
</reference>
<feature type="compositionally biased region" description="Polar residues" evidence="9">
    <location>
        <begin position="1"/>
        <end position="22"/>
    </location>
</feature>
<dbReference type="EMBL" id="MU004181">
    <property type="protein sequence ID" value="KAF2502771.1"/>
    <property type="molecule type" value="Genomic_DNA"/>
</dbReference>
<dbReference type="SUPFAM" id="SSF81324">
    <property type="entry name" value="Voltage-gated potassium channels"/>
    <property type="match status" value="2"/>
</dbReference>
<dbReference type="Pfam" id="PF07885">
    <property type="entry name" value="Ion_trans_2"/>
    <property type="match status" value="2"/>
</dbReference>
<feature type="transmembrane region" description="Helical" evidence="10">
    <location>
        <begin position="76"/>
        <end position="106"/>
    </location>
</feature>
<feature type="domain" description="Potassium channel" evidence="11">
    <location>
        <begin position="249"/>
        <end position="327"/>
    </location>
</feature>
<feature type="transmembrane region" description="Helical" evidence="10">
    <location>
        <begin position="200"/>
        <end position="223"/>
    </location>
</feature>
<evidence type="ECO:0000256" key="1">
    <source>
        <dbReference type="ARBA" id="ARBA00004141"/>
    </source>
</evidence>
<keyword evidence="7 8" id="KW-0407">Ion channel</keyword>
<feature type="region of interest" description="Disordered" evidence="9">
    <location>
        <begin position="1"/>
        <end position="66"/>
    </location>
</feature>
<feature type="region of interest" description="Disordered" evidence="9">
    <location>
        <begin position="737"/>
        <end position="757"/>
    </location>
</feature>
<comment type="subcellular location">
    <subcellularLocation>
        <location evidence="1">Membrane</location>
        <topology evidence="1">Multi-pass membrane protein</topology>
    </subcellularLocation>
</comment>
<dbReference type="AlphaFoldDB" id="A0A6A6RDX5"/>
<feature type="transmembrane region" description="Helical" evidence="10">
    <location>
        <begin position="475"/>
        <end position="491"/>
    </location>
</feature>
<evidence type="ECO:0000256" key="6">
    <source>
        <dbReference type="ARBA" id="ARBA00023136"/>
    </source>
</evidence>
<evidence type="ECO:0000313" key="12">
    <source>
        <dbReference type="EMBL" id="KAF2502771.1"/>
    </source>
</evidence>
<organism evidence="12 13">
    <name type="scientific">Lophium mytilinum</name>
    <dbReference type="NCBI Taxonomy" id="390894"/>
    <lineage>
        <taxon>Eukaryota</taxon>
        <taxon>Fungi</taxon>
        <taxon>Dikarya</taxon>
        <taxon>Ascomycota</taxon>
        <taxon>Pezizomycotina</taxon>
        <taxon>Dothideomycetes</taxon>
        <taxon>Pleosporomycetidae</taxon>
        <taxon>Mytilinidiales</taxon>
        <taxon>Mytilinidiaceae</taxon>
        <taxon>Lophium</taxon>
    </lineage>
</organism>
<feature type="compositionally biased region" description="Basic and acidic residues" evidence="9">
    <location>
        <begin position="46"/>
        <end position="56"/>
    </location>
</feature>
<dbReference type="PANTHER" id="PTHR11003">
    <property type="entry name" value="POTASSIUM CHANNEL, SUBFAMILY K"/>
    <property type="match status" value="1"/>
</dbReference>
<feature type="region of interest" description="Disordered" evidence="9">
    <location>
        <begin position="385"/>
        <end position="405"/>
    </location>
</feature>
<evidence type="ECO:0000256" key="10">
    <source>
        <dbReference type="SAM" id="Phobius"/>
    </source>
</evidence>
<feature type="transmembrane region" description="Helical" evidence="10">
    <location>
        <begin position="165"/>
        <end position="188"/>
    </location>
</feature>
<evidence type="ECO:0000256" key="2">
    <source>
        <dbReference type="ARBA" id="ARBA00022448"/>
    </source>
</evidence>
<name>A0A6A6RDX5_9PEZI</name>
<feature type="transmembrane region" description="Helical" evidence="10">
    <location>
        <begin position="243"/>
        <end position="264"/>
    </location>
</feature>
<keyword evidence="3 8" id="KW-0812">Transmembrane</keyword>
<dbReference type="Proteomes" id="UP000799750">
    <property type="component" value="Unassembled WGS sequence"/>
</dbReference>
<keyword evidence="13" id="KW-1185">Reference proteome</keyword>
<feature type="transmembrane region" description="Helical" evidence="10">
    <location>
        <begin position="442"/>
        <end position="463"/>
    </location>
</feature>
<feature type="transmembrane region" description="Helical" evidence="10">
    <location>
        <begin position="305"/>
        <end position="323"/>
    </location>
</feature>
<gene>
    <name evidence="12" type="ORF">BU16DRAFT_554810</name>
</gene>
<dbReference type="GO" id="GO:0022841">
    <property type="term" value="F:potassium ion leak channel activity"/>
    <property type="evidence" value="ECO:0007669"/>
    <property type="project" value="TreeGrafter"/>
</dbReference>
<proteinExistence type="inferred from homology"/>
<sequence length="757" mass="86183">MTATSSTSSQILPEKPQTSGTESSYNNAPSSSNNGQYDSTTAIRLSENRPNRAPERQRRKWSLKPKKWQEGQEHDWWFASTGIPLLAATLGPLANVLSIAALVSYWRETIYIDGQFVDDFEGVSFKDPHWCYWLNVASLILGFIGNFFLLMNFTQRIRYIIALPMTIFFWYVATALLIGITACMQIYTPPIRPYETYTQGFWYGVIAACIYLVCSMILMINMLGYFLGHYPDTFALTEAQRTLILQTMMFFIWLAGGGAVFSRIETDHGTSGWEFSDALYFCDVTILTVGFGDLAPTNDVSRGLVFPYSVGGIIMLGLVISSLNKFIGQLGEENLVQKHVERKRVRTMDRTVTNSFDLRQREGVSPSRQRHISKAEISAPHRANEYPRSAMGNTGRHKAHRNTFGPMPLRNTKPKLLLLREEKDRFDQMRSIQESTHKFKKWWALTLSVIAFGILWCVGAVVFWQCEKHSQGMTYFQALYFCYISLLTIGYGDLSPKTNAGRAFFVVWSLIAVPTMTVLISDMGDTVISNFKNFVTNLADFTVLPKEGIWRSFLDRHPWLLRWMQRRVEKRAAKKRLEKGFPTGPDPESAAADEEDDIPPNIENLADEAEHDAVSDPALDEAVLSRKLAHAIRSVANDLRHDPPKKYSYEQWVEFTRLIRFTTKSAEEVEAEEEEEGLVEWDWIGEDSPLVSKKAEAEFVLDRLCESLARYMRRKGEAKVAARRKIECLEEKVEEMEDLKGEKQREVVSLGANGTGS</sequence>
<dbReference type="Gene3D" id="1.10.287.70">
    <property type="match status" value="2"/>
</dbReference>
<dbReference type="FunFam" id="1.10.287.70:FF:000182">
    <property type="entry name" value="Outward-rectifier potassium channel TOK1"/>
    <property type="match status" value="1"/>
</dbReference>
<feature type="domain" description="Potassium channel" evidence="11">
    <location>
        <begin position="455"/>
        <end position="527"/>
    </location>
</feature>
<dbReference type="GO" id="GO:0030322">
    <property type="term" value="P:stabilization of membrane potential"/>
    <property type="evidence" value="ECO:0007669"/>
    <property type="project" value="TreeGrafter"/>
</dbReference>
<evidence type="ECO:0000256" key="8">
    <source>
        <dbReference type="RuleBase" id="RU003857"/>
    </source>
</evidence>
<feature type="compositionally biased region" description="Basic residues" evidence="9">
    <location>
        <begin position="57"/>
        <end position="66"/>
    </location>
</feature>
<dbReference type="PRINTS" id="PR01333">
    <property type="entry name" value="2POREKCHANEL"/>
</dbReference>
<dbReference type="PANTHER" id="PTHR11003:SF342">
    <property type="entry name" value="OUTWARD-RECTIFIER POTASSIUM CHANNEL TOK1"/>
    <property type="match status" value="1"/>
</dbReference>
<feature type="transmembrane region" description="Helical" evidence="10">
    <location>
        <begin position="132"/>
        <end position="153"/>
    </location>
</feature>
<keyword evidence="4 10" id="KW-1133">Transmembrane helix</keyword>
<feature type="region of interest" description="Disordered" evidence="9">
    <location>
        <begin position="575"/>
        <end position="600"/>
    </location>
</feature>
<dbReference type="InterPro" id="IPR013099">
    <property type="entry name" value="K_chnl_dom"/>
</dbReference>
<keyword evidence="5 8" id="KW-0406">Ion transport</keyword>
<evidence type="ECO:0000256" key="9">
    <source>
        <dbReference type="SAM" id="MobiDB-lite"/>
    </source>
</evidence>
<dbReference type="GO" id="GO:0015271">
    <property type="term" value="F:outward rectifier potassium channel activity"/>
    <property type="evidence" value="ECO:0007669"/>
    <property type="project" value="TreeGrafter"/>
</dbReference>
<evidence type="ECO:0000259" key="11">
    <source>
        <dbReference type="Pfam" id="PF07885"/>
    </source>
</evidence>
<evidence type="ECO:0000313" key="13">
    <source>
        <dbReference type="Proteomes" id="UP000799750"/>
    </source>
</evidence>
<dbReference type="InterPro" id="IPR003280">
    <property type="entry name" value="2pore_dom_K_chnl"/>
</dbReference>
<keyword evidence="6 10" id="KW-0472">Membrane</keyword>
<evidence type="ECO:0000256" key="4">
    <source>
        <dbReference type="ARBA" id="ARBA00022989"/>
    </source>
</evidence>
<dbReference type="GO" id="GO:0005886">
    <property type="term" value="C:plasma membrane"/>
    <property type="evidence" value="ECO:0007669"/>
    <property type="project" value="TreeGrafter"/>
</dbReference>
<keyword evidence="2 8" id="KW-0813">Transport</keyword>
<protein>
    <submittedName>
        <fullName evidence="12">Voltage-gated potassium channel</fullName>
    </submittedName>
</protein>
<dbReference type="OrthoDB" id="297496at2759"/>
<accession>A0A6A6RDX5</accession>
<evidence type="ECO:0000256" key="7">
    <source>
        <dbReference type="ARBA" id="ARBA00023303"/>
    </source>
</evidence>
<evidence type="ECO:0000256" key="5">
    <source>
        <dbReference type="ARBA" id="ARBA00023065"/>
    </source>
</evidence>
<feature type="compositionally biased region" description="Low complexity" evidence="9">
    <location>
        <begin position="23"/>
        <end position="34"/>
    </location>
</feature>
<evidence type="ECO:0000256" key="3">
    <source>
        <dbReference type="ARBA" id="ARBA00022692"/>
    </source>
</evidence>
<comment type="similarity">
    <text evidence="8">Belongs to the two pore domain potassium channel (TC 1.A.1.8) family.</text>
</comment>